<accession>A0A4Y8KQ14</accession>
<dbReference type="Proteomes" id="UP000298218">
    <property type="component" value="Unassembled WGS sequence"/>
</dbReference>
<sequence>MNPTPGLLAPFNTAHTLHSSAFVHFDSALHASFTTADFTSAVALLAAVSGAADALNHHPDVRLGYGNVDFVLTSHDVGGVTARDVRLATRIDELAAEHGATVATLQPTRCDIAIDCTDSDAIRPFWVAALGYREVSGDDGIELVDPRGRGPKVWFQHMEIARTDRNRIHLDVYVPNDDAEERVQTIIEAGGVLLTDEHAPEWWVLADVEGNEMCVCTASF</sequence>
<dbReference type="GO" id="GO:0006729">
    <property type="term" value="P:tetrahydrobiopterin biosynthetic process"/>
    <property type="evidence" value="ECO:0007669"/>
    <property type="project" value="InterPro"/>
</dbReference>
<evidence type="ECO:0000256" key="2">
    <source>
        <dbReference type="ARBA" id="ARBA00006472"/>
    </source>
</evidence>
<name>A0A4Y8KQ14_9MICO</name>
<dbReference type="InterPro" id="IPR029068">
    <property type="entry name" value="Glyas_Bleomycin-R_OHBP_Dase"/>
</dbReference>
<dbReference type="CDD" id="cd00488">
    <property type="entry name" value="PCD_DCoH"/>
    <property type="match status" value="1"/>
</dbReference>
<evidence type="ECO:0000256" key="5">
    <source>
        <dbReference type="ARBA" id="ARBA00023239"/>
    </source>
</evidence>
<dbReference type="Pfam" id="PF18029">
    <property type="entry name" value="Glyoxalase_6"/>
    <property type="match status" value="1"/>
</dbReference>
<dbReference type="PANTHER" id="PTHR35908">
    <property type="entry name" value="HYPOTHETICAL FUSION PROTEIN"/>
    <property type="match status" value="1"/>
</dbReference>
<proteinExistence type="inferred from homology"/>
<gene>
    <name evidence="7" type="ORF">E3T53_06900</name>
</gene>
<reference evidence="7 8" key="1">
    <citation type="submission" date="2019-03" db="EMBL/GenBank/DDBJ databases">
        <title>Genomics of glacier-inhabiting Cryobacterium strains.</title>
        <authorList>
            <person name="Liu Q."/>
            <person name="Xin Y.-H."/>
        </authorList>
    </citation>
    <scope>NUCLEOTIDE SEQUENCE [LARGE SCALE GENOMIC DNA]</scope>
    <source>
        <strain evidence="7 8">CGMCC 1.4292</strain>
    </source>
</reference>
<protein>
    <recommendedName>
        <fullName evidence="4">Putative pterin-4-alpha-carbinolamine dehydratase</fullName>
        <ecNumber evidence="3">4.2.1.96</ecNumber>
    </recommendedName>
</protein>
<dbReference type="PANTHER" id="PTHR35908:SF1">
    <property type="entry name" value="CONSERVED PROTEIN"/>
    <property type="match status" value="1"/>
</dbReference>
<dbReference type="GO" id="GO:0008124">
    <property type="term" value="F:4-alpha-hydroxytetrahydrobiopterin dehydratase activity"/>
    <property type="evidence" value="ECO:0007669"/>
    <property type="project" value="UniProtKB-EC"/>
</dbReference>
<evidence type="ECO:0000256" key="4">
    <source>
        <dbReference type="ARBA" id="ARBA00021735"/>
    </source>
</evidence>
<dbReference type="SUPFAM" id="SSF54593">
    <property type="entry name" value="Glyoxalase/Bleomycin resistance protein/Dihydroxybiphenyl dioxygenase"/>
    <property type="match status" value="1"/>
</dbReference>
<dbReference type="Gene3D" id="3.30.1360.20">
    <property type="entry name" value="Transcriptional coactivator/pterin dehydratase"/>
    <property type="match status" value="1"/>
</dbReference>
<evidence type="ECO:0000259" key="6">
    <source>
        <dbReference type="Pfam" id="PF18029"/>
    </source>
</evidence>
<evidence type="ECO:0000256" key="3">
    <source>
        <dbReference type="ARBA" id="ARBA00013252"/>
    </source>
</evidence>
<dbReference type="InterPro" id="IPR001533">
    <property type="entry name" value="Pterin_deHydtase"/>
</dbReference>
<evidence type="ECO:0000256" key="1">
    <source>
        <dbReference type="ARBA" id="ARBA00001554"/>
    </source>
</evidence>
<dbReference type="CDD" id="cd06587">
    <property type="entry name" value="VOC"/>
    <property type="match status" value="1"/>
</dbReference>
<dbReference type="Gene3D" id="3.10.180.10">
    <property type="entry name" value="2,3-Dihydroxybiphenyl 1,2-Dioxygenase, domain 1"/>
    <property type="match status" value="1"/>
</dbReference>
<dbReference type="AlphaFoldDB" id="A0A4Y8KQ14"/>
<dbReference type="EMBL" id="SOHQ01000021">
    <property type="protein sequence ID" value="TFD79736.1"/>
    <property type="molecule type" value="Genomic_DNA"/>
</dbReference>
<feature type="domain" description="Glyoxalase-like" evidence="6">
    <location>
        <begin position="112"/>
        <end position="216"/>
    </location>
</feature>
<keyword evidence="5" id="KW-0456">Lyase</keyword>
<comment type="catalytic activity">
    <reaction evidence="1">
        <text>(4aS,6R)-4a-hydroxy-L-erythro-5,6,7,8-tetrahydrobiopterin = (6R)-L-erythro-6,7-dihydrobiopterin + H2O</text>
        <dbReference type="Rhea" id="RHEA:11920"/>
        <dbReference type="ChEBI" id="CHEBI:15377"/>
        <dbReference type="ChEBI" id="CHEBI:15642"/>
        <dbReference type="ChEBI" id="CHEBI:43120"/>
        <dbReference type="EC" id="4.2.1.96"/>
    </reaction>
</comment>
<dbReference type="OrthoDB" id="15077at2"/>
<dbReference type="InterPro" id="IPR036428">
    <property type="entry name" value="PCD_sf"/>
</dbReference>
<dbReference type="SUPFAM" id="SSF55248">
    <property type="entry name" value="PCD-like"/>
    <property type="match status" value="1"/>
</dbReference>
<dbReference type="Pfam" id="PF01329">
    <property type="entry name" value="Pterin_4a"/>
    <property type="match status" value="1"/>
</dbReference>
<dbReference type="InterPro" id="IPR041581">
    <property type="entry name" value="Glyoxalase_6"/>
</dbReference>
<evidence type="ECO:0000313" key="7">
    <source>
        <dbReference type="EMBL" id="TFD79736.1"/>
    </source>
</evidence>
<keyword evidence="8" id="KW-1185">Reference proteome</keyword>
<dbReference type="RefSeq" id="WP_134172050.1">
    <property type="nucleotide sequence ID" value="NZ_SODI01000001.1"/>
</dbReference>
<organism evidence="7 8">
    <name type="scientific">Cryobacterium psychrophilum</name>
    <dbReference type="NCBI Taxonomy" id="41988"/>
    <lineage>
        <taxon>Bacteria</taxon>
        <taxon>Bacillati</taxon>
        <taxon>Actinomycetota</taxon>
        <taxon>Actinomycetes</taxon>
        <taxon>Micrococcales</taxon>
        <taxon>Microbacteriaceae</taxon>
        <taxon>Cryobacterium</taxon>
    </lineage>
</organism>
<evidence type="ECO:0000313" key="8">
    <source>
        <dbReference type="Proteomes" id="UP000298218"/>
    </source>
</evidence>
<comment type="caution">
    <text evidence="7">The sequence shown here is derived from an EMBL/GenBank/DDBJ whole genome shotgun (WGS) entry which is preliminary data.</text>
</comment>
<comment type="similarity">
    <text evidence="2">Belongs to the pterin-4-alpha-carbinolamine dehydratase family.</text>
</comment>
<dbReference type="EC" id="4.2.1.96" evidence="3"/>